<evidence type="ECO:0000259" key="8">
    <source>
        <dbReference type="PROSITE" id="PS50067"/>
    </source>
</evidence>
<dbReference type="SUPFAM" id="SSF52540">
    <property type="entry name" value="P-loop containing nucleoside triphosphate hydrolases"/>
    <property type="match status" value="1"/>
</dbReference>
<keyword evidence="4 5" id="KW-0505">Motor protein</keyword>
<dbReference type="SUPFAM" id="SSF49879">
    <property type="entry name" value="SMAD/FHA domain"/>
    <property type="match status" value="1"/>
</dbReference>
<evidence type="ECO:0000256" key="5">
    <source>
        <dbReference type="PROSITE-ProRule" id="PRU00283"/>
    </source>
</evidence>
<dbReference type="Proteomes" id="UP000046395">
    <property type="component" value="Unassembled WGS sequence"/>
</dbReference>
<evidence type="ECO:0000256" key="2">
    <source>
        <dbReference type="ARBA" id="ARBA00022840"/>
    </source>
</evidence>
<dbReference type="InterPro" id="IPR027417">
    <property type="entry name" value="P-loop_NTPase"/>
</dbReference>
<feature type="domain" description="Kinesin motor" evidence="8">
    <location>
        <begin position="89"/>
        <end position="423"/>
    </location>
</feature>
<dbReference type="WBParaSite" id="TMUE_3000012393.1">
    <property type="protein sequence ID" value="TMUE_3000012393.1"/>
    <property type="gene ID" value="WBGene00285751"/>
</dbReference>
<dbReference type="PROSITE" id="PS50006">
    <property type="entry name" value="FHA_DOMAIN"/>
    <property type="match status" value="1"/>
</dbReference>
<dbReference type="Gene3D" id="2.60.200.20">
    <property type="match status" value="1"/>
</dbReference>
<dbReference type="GO" id="GO:0003777">
    <property type="term" value="F:microtubule motor activity"/>
    <property type="evidence" value="ECO:0007669"/>
    <property type="project" value="InterPro"/>
</dbReference>
<dbReference type="GO" id="GO:0008017">
    <property type="term" value="F:microtubule binding"/>
    <property type="evidence" value="ECO:0007669"/>
    <property type="project" value="InterPro"/>
</dbReference>
<dbReference type="PROSITE" id="PS00411">
    <property type="entry name" value="KINESIN_MOTOR_1"/>
    <property type="match status" value="1"/>
</dbReference>
<feature type="binding site" evidence="5">
    <location>
        <begin position="181"/>
        <end position="188"/>
    </location>
    <ligand>
        <name>ATP</name>
        <dbReference type="ChEBI" id="CHEBI:30616"/>
    </ligand>
</feature>
<feature type="region of interest" description="Disordered" evidence="6">
    <location>
        <begin position="1"/>
        <end position="83"/>
    </location>
</feature>
<protein>
    <submittedName>
        <fullName evidence="10">Kinesin-like protein unc-104</fullName>
    </submittedName>
</protein>
<dbReference type="Pfam" id="PF00225">
    <property type="entry name" value="Kinesin"/>
    <property type="match status" value="1"/>
</dbReference>
<name>A0A5S6QZ13_TRIMR</name>
<dbReference type="InterPro" id="IPR008984">
    <property type="entry name" value="SMAD_FHA_dom_sf"/>
</dbReference>
<dbReference type="AlphaFoldDB" id="A0A5S6QZ13"/>
<dbReference type="InterPro" id="IPR000253">
    <property type="entry name" value="FHA_dom"/>
</dbReference>
<organism evidence="9 10">
    <name type="scientific">Trichuris muris</name>
    <name type="common">Mouse whipworm</name>
    <dbReference type="NCBI Taxonomy" id="70415"/>
    <lineage>
        <taxon>Eukaryota</taxon>
        <taxon>Metazoa</taxon>
        <taxon>Ecdysozoa</taxon>
        <taxon>Nematoda</taxon>
        <taxon>Enoplea</taxon>
        <taxon>Dorylaimia</taxon>
        <taxon>Trichinellida</taxon>
        <taxon>Trichuridae</taxon>
        <taxon>Trichuris</taxon>
    </lineage>
</organism>
<feature type="domain" description="FHA" evidence="7">
    <location>
        <begin position="535"/>
        <end position="584"/>
    </location>
</feature>
<dbReference type="SMART" id="SM00129">
    <property type="entry name" value="KISc"/>
    <property type="match status" value="1"/>
</dbReference>
<dbReference type="GO" id="GO:0005524">
    <property type="term" value="F:ATP binding"/>
    <property type="evidence" value="ECO:0007669"/>
    <property type="project" value="UniProtKB-UniRule"/>
</dbReference>
<dbReference type="PANTHER" id="PTHR47117">
    <property type="entry name" value="STAR-RELATED LIPID TRANSFER PROTEIN 9"/>
    <property type="match status" value="1"/>
</dbReference>
<evidence type="ECO:0000259" key="7">
    <source>
        <dbReference type="PROSITE" id="PS50006"/>
    </source>
</evidence>
<keyword evidence="2 5" id="KW-0067">ATP-binding</keyword>
<reference evidence="10" key="1">
    <citation type="submission" date="2019-12" db="UniProtKB">
        <authorList>
            <consortium name="WormBaseParasite"/>
        </authorList>
    </citation>
    <scope>IDENTIFICATION</scope>
</reference>
<keyword evidence="3" id="KW-0175">Coiled coil</keyword>
<dbReference type="Pfam" id="PF00498">
    <property type="entry name" value="FHA"/>
    <property type="match status" value="1"/>
</dbReference>
<dbReference type="PROSITE" id="PS50067">
    <property type="entry name" value="KINESIN_MOTOR_2"/>
    <property type="match status" value="1"/>
</dbReference>
<dbReference type="STRING" id="70415.A0A5S6QZ13"/>
<sequence length="1155" mass="127888">MEKPPKGWKSSVCRTPKSSASSTGTPATGSAEKVFKRPAAFVRPTAQSRMIAKPRASPLNSSAAIKSPMEARKQSGATSTSTSRRDEVAICVAVRMRPMLSNEFDVITDPTVSINVDSCLGTICLSRDNQERIFQFDHCIRDVITDGQTADDRQVDIFNKLGAPMVSDVVKGINCTLFAYGQTGTGKTYSLFGTANELGLIPRTCERLLGVLRCMDPETQWNMEVSFLEMYNEKLRDLLISEEKSCPLKIRDYPDDGVFVQGLSVVPVERFCDIQTLIEIGCGRRITACTINNNYSSRSHAVFIVKVKIHKKINTGGNTYRIHTIKSSLNMVDLAGSERLSTLSRLKETTSINKSLSCLAMVIDQLSESARFISHRDSALTWLLKESLGGNAKTTILATVSPARRSISETFRTLRYADRAKKMTNRVRINEDKSTKLLEQLVEQLASRDRMLLENQEEIERLRLRLSMGSSAVSSDANRTSVVDVQLQYDHEAKKSGKNMSFSSIQAPSEPFVVLLSPDPQISGGLLFSLRVGANHIGTDRNCDILVHGTRIASLHCTLSLTEQSRATLVPTKDNDTFVNGALAEDVRELFDGDRLCLAGEQYFMLYLNTPQRCNMEGLFDKAQVEYLHAQNQRLLNKLESMPTVKEVTTESVAVGTRIHKRSVGTQGLVEKSVSTPKRRSADTQTAQQKAFVAICAEDIGTYGSVVAVDFMVREANSIMESSNDPFRFTLCDKAEVTEGEPLRLTVKMTNLSMDISVTMSAADFQDHWAVLLSLHQCGKRKRFSDYLSSVFFGPDNEEGGPQRRVSNLFPFAMNALKESSRRTSLASFDGKLPSDLEMIKTPTDFKALSYQAAYVCEGFASVSDIQCDASKMPVDWFLLSARNLECLLARFRANPADYMVPVIFGLQHMHVCYVMYVRYPNRLPGVAPSLQLLESAMKRLCNAVLSIFKVSNDGAPVRPEPQDMLSVILGEVIEAAASLSFVMPSVAGSHTLTEACEWCNLSPHLMEALLRGAYYGYKQLRIIICTLLDQKISDNFNSKLNVEAVMLGLESLKPIAKSCKAAMGDLRAACFTAFCLLRPLMHSLCAAAGFDDVSYKPETVQDVKSFVDALNGCPAVVDREALRTALLAVYPYLPDLHSFENNVILSSQRKERTD</sequence>
<evidence type="ECO:0000256" key="6">
    <source>
        <dbReference type="SAM" id="MobiDB-lite"/>
    </source>
</evidence>
<dbReference type="Gene3D" id="3.40.850.10">
    <property type="entry name" value="Kinesin motor domain"/>
    <property type="match status" value="1"/>
</dbReference>
<evidence type="ECO:0000313" key="10">
    <source>
        <dbReference type="WBParaSite" id="TMUE_3000012393.1"/>
    </source>
</evidence>
<accession>A0A5S6QZ13</accession>
<evidence type="ECO:0000256" key="3">
    <source>
        <dbReference type="ARBA" id="ARBA00023054"/>
    </source>
</evidence>
<dbReference type="GO" id="GO:0007018">
    <property type="term" value="P:microtubule-based movement"/>
    <property type="evidence" value="ECO:0007669"/>
    <property type="project" value="InterPro"/>
</dbReference>
<evidence type="ECO:0000256" key="4">
    <source>
        <dbReference type="ARBA" id="ARBA00023175"/>
    </source>
</evidence>
<evidence type="ECO:0000313" key="9">
    <source>
        <dbReference type="Proteomes" id="UP000046395"/>
    </source>
</evidence>
<dbReference type="PRINTS" id="PR00380">
    <property type="entry name" value="KINESINHEAVY"/>
</dbReference>
<dbReference type="InterPro" id="IPR001752">
    <property type="entry name" value="Kinesin_motor_dom"/>
</dbReference>
<dbReference type="InterPro" id="IPR019821">
    <property type="entry name" value="Kinesin_motor_CS"/>
</dbReference>
<feature type="compositionally biased region" description="Low complexity" evidence="6">
    <location>
        <begin position="15"/>
        <end position="31"/>
    </location>
</feature>
<proteinExistence type="inferred from homology"/>
<evidence type="ECO:0000256" key="1">
    <source>
        <dbReference type="ARBA" id="ARBA00022741"/>
    </source>
</evidence>
<keyword evidence="9" id="KW-1185">Reference proteome</keyword>
<keyword evidence="1 5" id="KW-0547">Nucleotide-binding</keyword>
<dbReference type="InterPro" id="IPR036961">
    <property type="entry name" value="Kinesin_motor_dom_sf"/>
</dbReference>
<comment type="similarity">
    <text evidence="5">Belongs to the TRAFAC class myosin-kinesin ATPase superfamily. Kinesin family.</text>
</comment>